<name>A0ABQ9WM00_9EUKA</name>
<dbReference type="InterPro" id="IPR011050">
    <property type="entry name" value="Pectin_lyase_fold/virulence"/>
</dbReference>
<comment type="caution">
    <text evidence="1">The sequence shown here is derived from an EMBL/GenBank/DDBJ whole genome shotgun (WGS) entry which is preliminary data.</text>
</comment>
<dbReference type="Proteomes" id="UP001281761">
    <property type="component" value="Unassembled WGS sequence"/>
</dbReference>
<dbReference type="SUPFAM" id="SSF51126">
    <property type="entry name" value="Pectin lyase-like"/>
    <property type="match status" value="1"/>
</dbReference>
<gene>
    <name evidence="1" type="ORF">BLNAU_25283</name>
</gene>
<evidence type="ECO:0000313" key="2">
    <source>
        <dbReference type="Proteomes" id="UP001281761"/>
    </source>
</evidence>
<proteinExistence type="predicted"/>
<keyword evidence="2" id="KW-1185">Reference proteome</keyword>
<protein>
    <submittedName>
        <fullName evidence="1">Uncharacterized protein</fullName>
    </submittedName>
</protein>
<accession>A0ABQ9WM00</accession>
<sequence length="789" mass="86236">MHNWPITVQDCSFADWYPSNDANTYQTGGGLGTHITSAQLQITNTNFTLSGDTSNKNNGGSFSSGSSSIGQSTTITNCRFIGDTKTTGIVLNIYPGARRTSFISVTDSQIIGTNSKLSVDYVTFVSMSGFTRTEITNTSIEYDHPSSPTHPHLFVDCKLTQCSLYFENSYSLVQLFTGTTLTGKLFINSSKALIKLDSVKHAVFHQCDFTDCSPSSKHFSFYSYTTSSLIVDTCSFTRCSGGKSLFDVSNTFAFFYFCSFTNVSGTSACVVTSDTTYASFFEACRFDLEESNVLDFVVSSSDLTYLNDTTMIGCTSNRKMYFGTTWANRTELKPVQAVPVEAEKNEMRVGTWLPESEEDTQQQIPTFSSLSEALAALPTPPKDTVITFSDGDFAENALLEVSHIVDIVGAGSNVIDSHSTQLKTNGLFSKSTGKLTLRSLRLIPSTSSSFIASTSDSGSVILLNVIVEDISEHSACLFQFSAGSSEIRHSFFKNIESSESLICVSGTSSLVITNTLIVTIKRSSPKPNPVKDVQCASCIEGKTSGTVKVIYCRFGVCSTNGRAGAIDLEKNDENSAVEMSYCYFDQNSGGTDVADAVRGYNVVLNSFDDSKTVLDLLTIQSFPSLFSFLINSDHPIVPPPARLYIIESGSDDPLTWSSQLGQLSKSFLETYPLQYLLGSRLWNNTNTEITIPLWLYYTAIKLTIPTLTSPFIRLVRAEKDAELYYTDTTPLLTSPLTAPFIVCMGAKRFKLENLKLNFTFVHSASFASAKDSTVSLGSNQIQLLSTYDV</sequence>
<evidence type="ECO:0000313" key="1">
    <source>
        <dbReference type="EMBL" id="KAK2939807.1"/>
    </source>
</evidence>
<reference evidence="1 2" key="1">
    <citation type="journal article" date="2022" name="bioRxiv">
        <title>Genomics of Preaxostyla Flagellates Illuminates Evolutionary Transitions and the Path Towards Mitochondrial Loss.</title>
        <authorList>
            <person name="Novak L.V.F."/>
            <person name="Treitli S.C."/>
            <person name="Pyrih J."/>
            <person name="Halakuc P."/>
            <person name="Pipaliya S.V."/>
            <person name="Vacek V."/>
            <person name="Brzon O."/>
            <person name="Soukal P."/>
            <person name="Eme L."/>
            <person name="Dacks J.B."/>
            <person name="Karnkowska A."/>
            <person name="Elias M."/>
            <person name="Hampl V."/>
        </authorList>
    </citation>
    <scope>NUCLEOTIDE SEQUENCE [LARGE SCALE GENOMIC DNA]</scope>
    <source>
        <strain evidence="1">NAU3</strain>
        <tissue evidence="1">Gut</tissue>
    </source>
</reference>
<organism evidence="1 2">
    <name type="scientific">Blattamonas nauphoetae</name>
    <dbReference type="NCBI Taxonomy" id="2049346"/>
    <lineage>
        <taxon>Eukaryota</taxon>
        <taxon>Metamonada</taxon>
        <taxon>Preaxostyla</taxon>
        <taxon>Oxymonadida</taxon>
        <taxon>Blattamonas</taxon>
    </lineage>
</organism>
<dbReference type="EMBL" id="JARBJD010000851">
    <property type="protein sequence ID" value="KAK2939807.1"/>
    <property type="molecule type" value="Genomic_DNA"/>
</dbReference>